<proteinExistence type="predicted"/>
<comment type="caution">
    <text evidence="1">The sequence shown here is derived from an EMBL/GenBank/DDBJ whole genome shotgun (WGS) entry which is preliminary data.</text>
</comment>
<feature type="non-terminal residue" evidence="1">
    <location>
        <position position="72"/>
    </location>
</feature>
<dbReference type="EMBL" id="JACATA010000027">
    <property type="protein sequence ID" value="NWJ68905.1"/>
    <property type="molecule type" value="Genomic_DNA"/>
</dbReference>
<protein>
    <recommendedName>
        <fullName evidence="3">Fibronectin type III domain-containing protein</fullName>
    </recommendedName>
</protein>
<name>A0A7K4N0H7_9ARCH</name>
<gene>
    <name evidence="1" type="ORF">HX834_06160</name>
</gene>
<evidence type="ECO:0000313" key="1">
    <source>
        <dbReference type="EMBL" id="NWJ68905.1"/>
    </source>
</evidence>
<evidence type="ECO:0008006" key="3">
    <source>
        <dbReference type="Google" id="ProtNLM"/>
    </source>
</evidence>
<reference evidence="1 2" key="1">
    <citation type="journal article" date="2019" name="Environ. Microbiol.">
        <title>Genomics insights into ecotype formation of ammonia-oxidizing archaea in the deep ocean.</title>
        <authorList>
            <person name="Wang Y."/>
            <person name="Huang J.M."/>
            <person name="Cui G.J."/>
            <person name="Nunoura T."/>
            <person name="Takaki Y."/>
            <person name="Li W.L."/>
            <person name="Li J."/>
            <person name="Gao Z.M."/>
            <person name="Takai K."/>
            <person name="Zhang A.Q."/>
            <person name="Stepanauskas R."/>
        </authorList>
    </citation>
    <scope>NUCLEOTIDE SEQUENCE [LARGE SCALE GENOMIC DNA]</scope>
    <source>
        <strain evidence="1 2">D17</strain>
    </source>
</reference>
<organism evidence="1 2">
    <name type="scientific">Marine Group I thaumarchaeote</name>
    <dbReference type="NCBI Taxonomy" id="2511932"/>
    <lineage>
        <taxon>Archaea</taxon>
        <taxon>Nitrososphaerota</taxon>
        <taxon>Marine Group I</taxon>
    </lineage>
</organism>
<evidence type="ECO:0000313" key="2">
    <source>
        <dbReference type="Proteomes" id="UP000554454"/>
    </source>
</evidence>
<accession>A0A7K4N0H7</accession>
<sequence length="72" mass="7309">MGVVSQVMAAAPTAAPTGISQCKPATATTITLCWTKSTIAAVNIGNNIKSYYITNATETCTGSGSSRSFSFG</sequence>
<keyword evidence="2" id="KW-1185">Reference proteome</keyword>
<dbReference type="Proteomes" id="UP000554454">
    <property type="component" value="Unassembled WGS sequence"/>
</dbReference>
<dbReference type="AlphaFoldDB" id="A0A7K4N0H7"/>